<feature type="compositionally biased region" description="Low complexity" evidence="3">
    <location>
        <begin position="536"/>
        <end position="545"/>
    </location>
</feature>
<dbReference type="InterPro" id="IPR003591">
    <property type="entry name" value="Leu-rich_rpt_typical-subtyp"/>
</dbReference>
<name>A0A8C0MXU4_CANLF</name>
<evidence type="ECO:0000313" key="4">
    <source>
        <dbReference type="Ensembl" id="ENSCAFP00030015500.1"/>
    </source>
</evidence>
<feature type="region of interest" description="Disordered" evidence="3">
    <location>
        <begin position="536"/>
        <end position="555"/>
    </location>
</feature>
<dbReference type="AlphaFoldDB" id="A0A8C0MXU4"/>
<dbReference type="SMART" id="SM00369">
    <property type="entry name" value="LRR_TYP"/>
    <property type="match status" value="6"/>
</dbReference>
<feature type="compositionally biased region" description="Low complexity" evidence="3">
    <location>
        <begin position="170"/>
        <end position="181"/>
    </location>
</feature>
<dbReference type="Proteomes" id="UP000694542">
    <property type="component" value="Chromosome 33"/>
</dbReference>
<dbReference type="InterPro" id="IPR032675">
    <property type="entry name" value="LRR_dom_sf"/>
</dbReference>
<dbReference type="Pfam" id="PF13855">
    <property type="entry name" value="LRR_8"/>
    <property type="match status" value="2"/>
</dbReference>
<dbReference type="InterPro" id="IPR050216">
    <property type="entry name" value="LRR_domain-containing"/>
</dbReference>
<dbReference type="InterPro" id="IPR001611">
    <property type="entry name" value="Leu-rich_rpt"/>
</dbReference>
<dbReference type="Ensembl" id="ENSCAFT00040036008.1">
    <property type="protein sequence ID" value="ENSCAFP00040031362.1"/>
    <property type="gene ID" value="ENSCAFG00040019459.1"/>
</dbReference>
<feature type="region of interest" description="Disordered" evidence="3">
    <location>
        <begin position="1"/>
        <end position="205"/>
    </location>
</feature>
<dbReference type="OrthoDB" id="1053178at2759"/>
<evidence type="ECO:0000256" key="2">
    <source>
        <dbReference type="ARBA" id="ARBA00022737"/>
    </source>
</evidence>
<reference evidence="5" key="1">
    <citation type="submission" date="2018-10" db="EMBL/GenBank/DDBJ databases">
        <title>De novo assembly of a Great Dane genome.</title>
        <authorList>
            <person name="Kidd J.M."/>
            <person name="Pendleton A.L."/>
            <person name="Shen F."/>
            <person name="Emery S."/>
        </authorList>
    </citation>
    <scope>NUCLEOTIDE SEQUENCE [LARGE SCALE GENOMIC DNA]</scope>
    <source>
        <strain evidence="5">Great Dane</strain>
    </source>
</reference>
<evidence type="ECO:0000256" key="3">
    <source>
        <dbReference type="SAM" id="MobiDB-lite"/>
    </source>
</evidence>
<dbReference type="Ensembl" id="ENSCAFT00030017752.1">
    <property type="protein sequence ID" value="ENSCAFP00030015500.1"/>
    <property type="gene ID" value="ENSCAFG00030009601.1"/>
</dbReference>
<feature type="compositionally biased region" description="Basic and acidic residues" evidence="3">
    <location>
        <begin position="77"/>
        <end position="86"/>
    </location>
</feature>
<keyword evidence="2" id="KW-0677">Repeat</keyword>
<feature type="compositionally biased region" description="Pro residues" evidence="3">
    <location>
        <begin position="158"/>
        <end position="169"/>
    </location>
</feature>
<dbReference type="OMA" id="GLSQWFP"/>
<organism evidence="4 6">
    <name type="scientific">Canis lupus familiaris</name>
    <name type="common">Dog</name>
    <name type="synonym">Canis familiaris</name>
    <dbReference type="NCBI Taxonomy" id="9615"/>
    <lineage>
        <taxon>Eukaryota</taxon>
        <taxon>Metazoa</taxon>
        <taxon>Chordata</taxon>
        <taxon>Craniata</taxon>
        <taxon>Vertebrata</taxon>
        <taxon>Euteleostomi</taxon>
        <taxon>Mammalia</taxon>
        <taxon>Eutheria</taxon>
        <taxon>Laurasiatheria</taxon>
        <taxon>Carnivora</taxon>
        <taxon>Caniformia</taxon>
        <taxon>Canidae</taxon>
        <taxon>Canis</taxon>
    </lineage>
</organism>
<reference evidence="4" key="3">
    <citation type="submission" date="2025-05" db="UniProtKB">
        <authorList>
            <consortium name="Ensembl"/>
        </authorList>
    </citation>
    <scope>IDENTIFICATION</scope>
</reference>
<dbReference type="SUPFAM" id="SSF52058">
    <property type="entry name" value="L domain-like"/>
    <property type="match status" value="1"/>
</dbReference>
<evidence type="ECO:0000313" key="6">
    <source>
        <dbReference type="Proteomes" id="UP000694429"/>
    </source>
</evidence>
<dbReference type="Gene3D" id="3.80.10.10">
    <property type="entry name" value="Ribonuclease Inhibitor"/>
    <property type="match status" value="2"/>
</dbReference>
<accession>A0A8C0MXU4</accession>
<dbReference type="Proteomes" id="UP000694429">
    <property type="component" value="Chromosome 33"/>
</dbReference>
<protein>
    <submittedName>
        <fullName evidence="4">Leucine rich repeat containing 58</fullName>
    </submittedName>
</protein>
<keyword evidence="1" id="KW-0433">Leucine-rich repeat</keyword>
<dbReference type="PANTHER" id="PTHR48051:SF53">
    <property type="entry name" value="LEUCINE RICH REPEAT CONTAINING 58"/>
    <property type="match status" value="1"/>
</dbReference>
<evidence type="ECO:0000256" key="1">
    <source>
        <dbReference type="ARBA" id="ARBA00022614"/>
    </source>
</evidence>
<proteinExistence type="predicted"/>
<dbReference type="PROSITE" id="PS51450">
    <property type="entry name" value="LRR"/>
    <property type="match status" value="3"/>
</dbReference>
<reference evidence="4" key="2">
    <citation type="submission" date="2019-03" db="EMBL/GenBank/DDBJ databases">
        <authorList>
            <person name="Warren W.C."/>
            <person name="Johnson G.S."/>
        </authorList>
    </citation>
    <scope>NUCLEOTIDE SEQUENCE [LARGE SCALE GENOMIC DNA]</scope>
    <source>
        <strain evidence="4">Basenji</strain>
    </source>
</reference>
<evidence type="ECO:0000313" key="5">
    <source>
        <dbReference type="Ensembl" id="ENSCAFP00040031362.1"/>
    </source>
</evidence>
<sequence length="565" mass="61009">MDKLQTPRPGTQGQSDSRTRGRIRGLRLPVRLCAHLGAGSGDPARAFSLRTSRKAAASPDFRGPQSHSGIRAGGAPRRADPRRREANIPGLLTQAAPRTPRPRSRGRPNPPGFGAPFGRRPRRAPRETQPGPRARTRARAPRGPASRDSPGPRGNKRPPAPLPTRPPVQVPGRRAAPGPVDRAPRPPVPGGAARPAAAGMEEAGAGEAELNLSRLTLSPETLESELEARGEERRGAREALLRLLLPHSRLASLPRALGSGFPHLQLLDVSGNALTALGPELLALSGLRTLLAKNNRLGGPGALPKGLARSPLCRSLQVLNLSGNCFQEVPASLLQLRALQTLSLGGNQLQSIPAEIENLRSLECLYLGGNFIKEIPPELANLPSLSYLVLCDNKIQSVPPQLSQLHSLRSLSLHNNLLTYLPREILNLVHLEELSLRGNPLVVRFVRDLTYDPPTLLELAARTIKIRNISYTPYDLPGNLLRYLSLASNCPNPKCGGVYFDCCVRQIKFVDFCGKYRLPLMHYLCSPECSSPCSSASHSSTSQSESDSEDEASVAAHRMQKVLLG</sequence>
<feature type="compositionally biased region" description="Low complexity" evidence="3">
    <location>
        <begin position="190"/>
        <end position="205"/>
    </location>
</feature>
<dbReference type="PANTHER" id="PTHR48051">
    <property type="match status" value="1"/>
</dbReference>